<dbReference type="EMBL" id="LFWZ01000001">
    <property type="protein sequence ID" value="KON31582.1"/>
    <property type="molecule type" value="Genomic_DNA"/>
</dbReference>
<evidence type="ECO:0000313" key="2">
    <source>
        <dbReference type="EMBL" id="KON31582.1"/>
    </source>
</evidence>
<dbReference type="Proteomes" id="UP000037210">
    <property type="component" value="Unassembled WGS sequence"/>
</dbReference>
<evidence type="ECO:0000313" key="3">
    <source>
        <dbReference type="Proteomes" id="UP000037210"/>
    </source>
</evidence>
<comment type="caution">
    <text evidence="2">The sequence shown here is derived from an EMBL/GenBank/DDBJ whole genome shotgun (WGS) entry which is preliminary data.</text>
</comment>
<feature type="domain" description="DUF6917" evidence="1">
    <location>
        <begin position="17"/>
        <end position="125"/>
    </location>
</feature>
<proteinExistence type="predicted"/>
<dbReference type="Pfam" id="PF21891">
    <property type="entry name" value="DUF6917"/>
    <property type="match status" value="1"/>
</dbReference>
<name>A0A0M0BSM2_9ARCH</name>
<dbReference type="AlphaFoldDB" id="A0A0M0BSM2"/>
<reference evidence="2 3" key="1">
    <citation type="submission" date="2015-06" db="EMBL/GenBank/DDBJ databases">
        <title>New insights into the roles of widespread benthic archaea in carbon and nitrogen cycling.</title>
        <authorList>
            <person name="Lazar C.S."/>
            <person name="Baker B.J."/>
            <person name="Seitz K.W."/>
            <person name="Hyde A.S."/>
            <person name="Dick G.J."/>
            <person name="Hinrichs K.-U."/>
            <person name="Teske A.P."/>
        </authorList>
    </citation>
    <scope>NUCLEOTIDE SEQUENCE [LARGE SCALE GENOMIC DNA]</scope>
    <source>
        <strain evidence="2">DG-45</strain>
    </source>
</reference>
<accession>A0A0M0BSM2</accession>
<organism evidence="2 3">
    <name type="scientific">miscellaneous Crenarchaeota group-15 archaeon DG-45</name>
    <dbReference type="NCBI Taxonomy" id="1685127"/>
    <lineage>
        <taxon>Archaea</taxon>
        <taxon>Candidatus Bathyarchaeota</taxon>
        <taxon>MCG-15</taxon>
    </lineage>
</organism>
<protein>
    <recommendedName>
        <fullName evidence="1">DUF6917 domain-containing protein</fullName>
    </recommendedName>
</protein>
<evidence type="ECO:0000259" key="1">
    <source>
        <dbReference type="Pfam" id="PF21891"/>
    </source>
</evidence>
<dbReference type="InterPro" id="IPR054210">
    <property type="entry name" value="DUF6917"/>
</dbReference>
<sequence length="141" mass="15308">MNEYPYDPSVITPKVYGDRRPVEGEVVALLHITFERRGLRLIQARSRALPLNEIHELMITDEEAAGPGGAADRVSAIAFFEVKLGGVAVVGDEASIGGRVLGELAGFDLTHMPNHMNVLVRAESLEPPSLKVGDHIIFAPR</sequence>
<gene>
    <name evidence="2" type="ORF">AC482_00020</name>
</gene>